<accession>A0ABU1NDD8</accession>
<dbReference type="InterPro" id="IPR052017">
    <property type="entry name" value="TSUP"/>
</dbReference>
<feature type="transmembrane region" description="Helical" evidence="8">
    <location>
        <begin position="186"/>
        <end position="204"/>
    </location>
</feature>
<dbReference type="PANTHER" id="PTHR30269:SF37">
    <property type="entry name" value="MEMBRANE TRANSPORTER PROTEIN"/>
    <property type="match status" value="1"/>
</dbReference>
<dbReference type="PANTHER" id="PTHR30269">
    <property type="entry name" value="TRANSMEMBRANE PROTEIN YFCA"/>
    <property type="match status" value="1"/>
</dbReference>
<evidence type="ECO:0000256" key="3">
    <source>
        <dbReference type="ARBA" id="ARBA00022448"/>
    </source>
</evidence>
<dbReference type="EMBL" id="JAVDRF010000004">
    <property type="protein sequence ID" value="MDR6536459.1"/>
    <property type="molecule type" value="Genomic_DNA"/>
</dbReference>
<keyword evidence="5 8" id="KW-0812">Transmembrane</keyword>
<feature type="transmembrane region" description="Helical" evidence="8">
    <location>
        <begin position="162"/>
        <end position="180"/>
    </location>
</feature>
<evidence type="ECO:0000313" key="9">
    <source>
        <dbReference type="EMBL" id="MDR6536459.1"/>
    </source>
</evidence>
<evidence type="ECO:0000256" key="7">
    <source>
        <dbReference type="ARBA" id="ARBA00023136"/>
    </source>
</evidence>
<protein>
    <recommendedName>
        <fullName evidence="8">Probable membrane transporter protein</fullName>
    </recommendedName>
</protein>
<evidence type="ECO:0000256" key="1">
    <source>
        <dbReference type="ARBA" id="ARBA00004651"/>
    </source>
</evidence>
<evidence type="ECO:0000256" key="2">
    <source>
        <dbReference type="ARBA" id="ARBA00009142"/>
    </source>
</evidence>
<feature type="transmembrane region" description="Helical" evidence="8">
    <location>
        <begin position="97"/>
        <end position="119"/>
    </location>
</feature>
<comment type="similarity">
    <text evidence="2 8">Belongs to the 4-toluene sulfonate uptake permease (TSUP) (TC 2.A.102) family.</text>
</comment>
<gene>
    <name evidence="9" type="ORF">J2739_002232</name>
</gene>
<dbReference type="InterPro" id="IPR002781">
    <property type="entry name" value="TM_pro_TauE-like"/>
</dbReference>
<dbReference type="Pfam" id="PF01925">
    <property type="entry name" value="TauE"/>
    <property type="match status" value="1"/>
</dbReference>
<keyword evidence="10" id="KW-1185">Reference proteome</keyword>
<evidence type="ECO:0000256" key="6">
    <source>
        <dbReference type="ARBA" id="ARBA00022989"/>
    </source>
</evidence>
<evidence type="ECO:0000313" key="10">
    <source>
        <dbReference type="Proteomes" id="UP001184230"/>
    </source>
</evidence>
<comment type="subcellular location">
    <subcellularLocation>
        <location evidence="1 8">Cell membrane</location>
        <topology evidence="1 8">Multi-pass membrane protein</topology>
    </subcellularLocation>
</comment>
<dbReference type="Proteomes" id="UP001184230">
    <property type="component" value="Unassembled WGS sequence"/>
</dbReference>
<comment type="caution">
    <text evidence="9">The sequence shown here is derived from an EMBL/GenBank/DDBJ whole genome shotgun (WGS) entry which is preliminary data.</text>
</comment>
<keyword evidence="3" id="KW-0813">Transport</keyword>
<evidence type="ECO:0000256" key="5">
    <source>
        <dbReference type="ARBA" id="ARBA00022692"/>
    </source>
</evidence>
<sequence>MSIEHLVLISLAVLFAAFVQGATGVGFALIVAPVIGILRPELLPVCVLVLMLPLNFYVAWRERAAVDRIGASWITGGRILGTAGGLWVLAALSANHLAIFVGLSTVAAALVTLMMPAFAPGRRAFVAAGLVTGVTETATGIGGPPLALVYQHQAPPTMRSTIALCFLAGELVSLATLLVAGRIGSSQLIAAASLLPALLIGAWLSRVVHHRIGGRFLRAFVQVFAIVSGVALLVHAA</sequence>
<reference evidence="9 10" key="1">
    <citation type="submission" date="2023-07" db="EMBL/GenBank/DDBJ databases">
        <title>Sorghum-associated microbial communities from plants grown in Nebraska, USA.</title>
        <authorList>
            <person name="Schachtman D."/>
        </authorList>
    </citation>
    <scope>NUCLEOTIDE SEQUENCE [LARGE SCALE GENOMIC DNA]</scope>
    <source>
        <strain evidence="9 10">DS1781</strain>
    </source>
</reference>
<evidence type="ECO:0000256" key="4">
    <source>
        <dbReference type="ARBA" id="ARBA00022475"/>
    </source>
</evidence>
<feature type="transmembrane region" description="Helical" evidence="8">
    <location>
        <begin position="6"/>
        <end position="30"/>
    </location>
</feature>
<keyword evidence="6 8" id="KW-1133">Transmembrane helix</keyword>
<keyword evidence="4 8" id="KW-1003">Cell membrane</keyword>
<name>A0ABU1NDD8_9BURK</name>
<keyword evidence="7 8" id="KW-0472">Membrane</keyword>
<feature type="transmembrane region" description="Helical" evidence="8">
    <location>
        <begin position="42"/>
        <end position="60"/>
    </location>
</feature>
<feature type="transmembrane region" description="Helical" evidence="8">
    <location>
        <begin position="125"/>
        <end position="150"/>
    </location>
</feature>
<evidence type="ECO:0000256" key="8">
    <source>
        <dbReference type="RuleBase" id="RU363041"/>
    </source>
</evidence>
<proteinExistence type="inferred from homology"/>
<feature type="transmembrane region" description="Helical" evidence="8">
    <location>
        <begin position="72"/>
        <end position="90"/>
    </location>
</feature>
<dbReference type="RefSeq" id="WP_309901490.1">
    <property type="nucleotide sequence ID" value="NZ_JAVDRF010000004.1"/>
</dbReference>
<feature type="transmembrane region" description="Helical" evidence="8">
    <location>
        <begin position="216"/>
        <end position="236"/>
    </location>
</feature>
<organism evidence="9 10">
    <name type="scientific">Variovorax soli</name>
    <dbReference type="NCBI Taxonomy" id="376815"/>
    <lineage>
        <taxon>Bacteria</taxon>
        <taxon>Pseudomonadati</taxon>
        <taxon>Pseudomonadota</taxon>
        <taxon>Betaproteobacteria</taxon>
        <taxon>Burkholderiales</taxon>
        <taxon>Comamonadaceae</taxon>
        <taxon>Variovorax</taxon>
    </lineage>
</organism>